<comment type="caution">
    <text evidence="2">The sequence shown here is derived from an EMBL/GenBank/DDBJ whole genome shotgun (WGS) entry which is preliminary data.</text>
</comment>
<accession>A0AAW7ZAT4</accession>
<protein>
    <submittedName>
        <fullName evidence="2">Uncharacterized protein</fullName>
    </submittedName>
</protein>
<evidence type="ECO:0000313" key="2">
    <source>
        <dbReference type="EMBL" id="MDO7786431.1"/>
    </source>
</evidence>
<proteinExistence type="predicted"/>
<sequence length="88" mass="9687">MLVVFITRLKQRILKGLRFAFVLAVIAILLVQLIGLLKGSGLTSRDSVPGGNPMKVQGGVIEACDNDFDHGALEKIIDYLLNNHRDKK</sequence>
<name>A0AAW7ZAT4_9FIRM</name>
<dbReference type="Proteomes" id="UP001172911">
    <property type="component" value="Unassembled WGS sequence"/>
</dbReference>
<feature type="transmembrane region" description="Helical" evidence="1">
    <location>
        <begin position="16"/>
        <end position="37"/>
    </location>
</feature>
<evidence type="ECO:0000256" key="1">
    <source>
        <dbReference type="SAM" id="Phobius"/>
    </source>
</evidence>
<dbReference type="EMBL" id="JARPTC010000005">
    <property type="protein sequence ID" value="MDO7786431.1"/>
    <property type="molecule type" value="Genomic_DNA"/>
</dbReference>
<dbReference type="RefSeq" id="WP_304541453.1">
    <property type="nucleotide sequence ID" value="NZ_JARPTC010000005.1"/>
</dbReference>
<keyword evidence="1" id="KW-0812">Transmembrane</keyword>
<keyword evidence="1" id="KW-1133">Transmembrane helix</keyword>
<evidence type="ECO:0000313" key="3">
    <source>
        <dbReference type="Proteomes" id="UP001172911"/>
    </source>
</evidence>
<reference evidence="2" key="2">
    <citation type="submission" date="2023-03" db="EMBL/GenBank/DDBJ databases">
        <authorList>
            <person name="Zhang Z."/>
        </authorList>
    </citation>
    <scope>NUCLEOTIDE SEQUENCE</scope>
    <source>
        <strain evidence="2">DSA</strain>
    </source>
</reference>
<dbReference type="AlphaFoldDB" id="A0AAW7ZAT4"/>
<keyword evidence="1" id="KW-0472">Membrane</keyword>
<reference evidence="2" key="1">
    <citation type="journal article" date="2023" name="J. Hazard. Mater.">
        <title>Anaerobic biodegradation of pyrene and benzo[a]pyrene by a new sulfate-reducing Desulforamulus aquiferis strain DSA.</title>
        <authorList>
            <person name="Zhang Z."/>
            <person name="Sun J."/>
            <person name="Gong X."/>
            <person name="Wang C."/>
            <person name="Wang H."/>
        </authorList>
    </citation>
    <scope>NUCLEOTIDE SEQUENCE</scope>
    <source>
        <strain evidence="2">DSA</strain>
    </source>
</reference>
<keyword evidence="3" id="KW-1185">Reference proteome</keyword>
<gene>
    <name evidence="2" type="ORF">P6N53_04250</name>
</gene>
<organism evidence="2 3">
    <name type="scientific">Desulforamulus aquiferis</name>
    <dbReference type="NCBI Taxonomy" id="1397668"/>
    <lineage>
        <taxon>Bacteria</taxon>
        <taxon>Bacillati</taxon>
        <taxon>Bacillota</taxon>
        <taxon>Clostridia</taxon>
        <taxon>Eubacteriales</taxon>
        <taxon>Peptococcaceae</taxon>
        <taxon>Desulforamulus</taxon>
    </lineage>
</organism>